<protein>
    <submittedName>
        <fullName evidence="1">Uncharacterized protein</fullName>
    </submittedName>
</protein>
<dbReference type="RefSeq" id="WP_203147569.1">
    <property type="nucleotide sequence ID" value="NZ_JAEVHL010000018.1"/>
</dbReference>
<proteinExistence type="predicted"/>
<comment type="caution">
    <text evidence="1">The sequence shown here is derived from an EMBL/GenBank/DDBJ whole genome shotgun (WGS) entry which is preliminary data.</text>
</comment>
<name>A0ABS1YCP8_9ACTN</name>
<evidence type="ECO:0000313" key="2">
    <source>
        <dbReference type="Proteomes" id="UP000622245"/>
    </source>
</evidence>
<gene>
    <name evidence="1" type="ORF">JM949_06705</name>
</gene>
<organism evidence="1 2">
    <name type="scientific">Micromonospora tarensis</name>
    <dbReference type="NCBI Taxonomy" id="2806100"/>
    <lineage>
        <taxon>Bacteria</taxon>
        <taxon>Bacillati</taxon>
        <taxon>Actinomycetota</taxon>
        <taxon>Actinomycetes</taxon>
        <taxon>Micromonosporales</taxon>
        <taxon>Micromonosporaceae</taxon>
        <taxon>Micromonospora</taxon>
    </lineage>
</organism>
<sequence length="51" mass="5848">MEEIMFRLTRRPRASTAGVRFCDSCAEVSTAEQRARRRFDATRAAHATFGR</sequence>
<evidence type="ECO:0000313" key="1">
    <source>
        <dbReference type="EMBL" id="MBM0275169.1"/>
    </source>
</evidence>
<dbReference type="EMBL" id="JAEVHL010000018">
    <property type="protein sequence ID" value="MBM0275169.1"/>
    <property type="molecule type" value="Genomic_DNA"/>
</dbReference>
<accession>A0ABS1YCP8</accession>
<dbReference type="Proteomes" id="UP000622245">
    <property type="component" value="Unassembled WGS sequence"/>
</dbReference>
<reference evidence="1 2" key="1">
    <citation type="submission" date="2021-01" db="EMBL/GenBank/DDBJ databases">
        <title>Draft genome sequence of Micromonospora sp. strain STR1s_6.</title>
        <authorList>
            <person name="Karlyshev A."/>
            <person name="Jawad R."/>
        </authorList>
    </citation>
    <scope>NUCLEOTIDE SEQUENCE [LARGE SCALE GENOMIC DNA]</scope>
    <source>
        <strain evidence="1 2">STR1S-6</strain>
    </source>
</reference>
<keyword evidence="2" id="KW-1185">Reference proteome</keyword>